<accession>A0ABP8K8S6</accession>
<evidence type="ECO:0000313" key="1">
    <source>
        <dbReference type="EMBL" id="GAA4401859.1"/>
    </source>
</evidence>
<sequence length="103" mass="11621">MGLVWHQRHQIWAFRRVARHLDPAGPQDRAPYSPGQEPWCTSAAVTIQCQSVVLDPPRAPAPQVHSQCQRPSASHATAGWWLRRAVRRRVKVLMPGKRTEDAG</sequence>
<protein>
    <submittedName>
        <fullName evidence="1">Uncharacterized protein</fullName>
    </submittedName>
</protein>
<reference evidence="2" key="1">
    <citation type="journal article" date="2019" name="Int. J. Syst. Evol. Microbiol.">
        <title>The Global Catalogue of Microorganisms (GCM) 10K type strain sequencing project: providing services to taxonomists for standard genome sequencing and annotation.</title>
        <authorList>
            <consortium name="The Broad Institute Genomics Platform"/>
            <consortium name="The Broad Institute Genome Sequencing Center for Infectious Disease"/>
            <person name="Wu L."/>
            <person name="Ma J."/>
        </authorList>
    </citation>
    <scope>NUCLEOTIDE SEQUENCE [LARGE SCALE GENOMIC DNA]</scope>
    <source>
        <strain evidence="2">JCM 17809</strain>
    </source>
</reference>
<evidence type="ECO:0000313" key="2">
    <source>
        <dbReference type="Proteomes" id="UP001500945"/>
    </source>
</evidence>
<organism evidence="1 2">
    <name type="scientific">Fodinibacter luteus</name>
    <dbReference type="NCBI Taxonomy" id="552064"/>
    <lineage>
        <taxon>Bacteria</taxon>
        <taxon>Bacillati</taxon>
        <taxon>Actinomycetota</taxon>
        <taxon>Actinomycetes</taxon>
        <taxon>Micrococcales</taxon>
        <taxon>Intrasporangiaceae</taxon>
        <taxon>Fodinibacter (ex Wang et al. 2009)</taxon>
    </lineage>
</organism>
<dbReference type="Proteomes" id="UP001500945">
    <property type="component" value="Unassembled WGS sequence"/>
</dbReference>
<name>A0ABP8K8S6_9MICO</name>
<proteinExistence type="predicted"/>
<keyword evidence="2" id="KW-1185">Reference proteome</keyword>
<dbReference type="EMBL" id="BAABGM010000007">
    <property type="protein sequence ID" value="GAA4401859.1"/>
    <property type="molecule type" value="Genomic_DNA"/>
</dbReference>
<comment type="caution">
    <text evidence="1">The sequence shown here is derived from an EMBL/GenBank/DDBJ whole genome shotgun (WGS) entry which is preliminary data.</text>
</comment>
<gene>
    <name evidence="1" type="ORF">GCM10023168_11880</name>
</gene>